<dbReference type="Proteomes" id="UP000318288">
    <property type="component" value="Unassembled WGS sequence"/>
</dbReference>
<dbReference type="EMBL" id="SJPW01000003">
    <property type="protein sequence ID" value="TWU56482.1"/>
    <property type="molecule type" value="Genomic_DNA"/>
</dbReference>
<evidence type="ECO:0000256" key="2">
    <source>
        <dbReference type="SAM" id="SignalP"/>
    </source>
</evidence>
<dbReference type="InterPro" id="IPR013974">
    <property type="entry name" value="SAF"/>
</dbReference>
<feature type="region of interest" description="Disordered" evidence="1">
    <location>
        <begin position="248"/>
        <end position="270"/>
    </location>
</feature>
<dbReference type="InterPro" id="IPR031571">
    <property type="entry name" value="RcpC_dom"/>
</dbReference>
<evidence type="ECO:0000256" key="1">
    <source>
        <dbReference type="SAM" id="MobiDB-lite"/>
    </source>
</evidence>
<feature type="chain" id="PRO_5022750618" evidence="2">
    <location>
        <begin position="22"/>
        <end position="358"/>
    </location>
</feature>
<evidence type="ECO:0000313" key="5">
    <source>
        <dbReference type="Proteomes" id="UP000318288"/>
    </source>
</evidence>
<name>A0A5C6F670_9BACT</name>
<keyword evidence="2" id="KW-0732">Signal</keyword>
<sequence precursor="true">MRKSLYLLIALVCGTVATVMANQWLKAQANGQGGGSTTEIFVATAAIDIGEEITPERIRLEQWPTDRIPQGSSGDFESLKGKYAKQRFYVGEAIMPVKLMDENWTTVPKGYRVVALKAADVTIANLIQPGDRVDVLAYFTKSDLIPQSMSKTVLMGVRVYALDGDTERRAGEDKSKNLRNIQLLIHEKDTDAWQYAQELGNVRLSLGSDADYSNEDGSNQAGREFLTWLEDHRVAQEESEREKALAKERERRELASSRQVKPVANDTKKRDENGFSMFKMTEGRMTEYWIVPGKLPVRIGEVGGESDSPSESMTENAPPAATTPEDKDADEDYSYLTGENSPLYQSTSPPGGRGSASE</sequence>
<evidence type="ECO:0000259" key="3">
    <source>
        <dbReference type="SMART" id="SM00858"/>
    </source>
</evidence>
<dbReference type="CDD" id="cd11614">
    <property type="entry name" value="SAF_CpaB_FlgA_like"/>
    <property type="match status" value="1"/>
</dbReference>
<reference evidence="4 5" key="1">
    <citation type="submission" date="2019-02" db="EMBL/GenBank/DDBJ databases">
        <title>Deep-cultivation of Planctomycetes and their phenomic and genomic characterization uncovers novel biology.</title>
        <authorList>
            <person name="Wiegand S."/>
            <person name="Jogler M."/>
            <person name="Boedeker C."/>
            <person name="Pinto D."/>
            <person name="Vollmers J."/>
            <person name="Rivas-Marin E."/>
            <person name="Kohn T."/>
            <person name="Peeters S.H."/>
            <person name="Heuer A."/>
            <person name="Rast P."/>
            <person name="Oberbeckmann S."/>
            <person name="Bunk B."/>
            <person name="Jeske O."/>
            <person name="Meyerdierks A."/>
            <person name="Storesund J.E."/>
            <person name="Kallscheuer N."/>
            <person name="Luecker S."/>
            <person name="Lage O.M."/>
            <person name="Pohl T."/>
            <person name="Merkel B.J."/>
            <person name="Hornburger P."/>
            <person name="Mueller R.-W."/>
            <person name="Bruemmer F."/>
            <person name="Labrenz M."/>
            <person name="Spormann A.M."/>
            <person name="Op Den Camp H."/>
            <person name="Overmann J."/>
            <person name="Amann R."/>
            <person name="Jetten M.S.M."/>
            <person name="Mascher T."/>
            <person name="Medema M.H."/>
            <person name="Devos D.P."/>
            <person name="Kaster A.-K."/>
            <person name="Ovreas L."/>
            <person name="Rohde M."/>
            <person name="Galperin M.Y."/>
            <person name="Jogler C."/>
        </authorList>
    </citation>
    <scope>NUCLEOTIDE SEQUENCE [LARGE SCALE GENOMIC DNA]</scope>
    <source>
        <strain evidence="4 5">Poly51</strain>
    </source>
</reference>
<accession>A0A5C6F670</accession>
<feature type="domain" description="SAF" evidence="3">
    <location>
        <begin position="38"/>
        <end position="100"/>
    </location>
</feature>
<proteinExistence type="predicted"/>
<dbReference type="OrthoDB" id="281109at2"/>
<dbReference type="NCBIfam" id="TIGR03177">
    <property type="entry name" value="pilus_cpaB"/>
    <property type="match status" value="1"/>
</dbReference>
<dbReference type="Pfam" id="PF08666">
    <property type="entry name" value="SAF"/>
    <property type="match status" value="1"/>
</dbReference>
<gene>
    <name evidence="4" type="ORF">Poly51_23930</name>
</gene>
<dbReference type="InterPro" id="IPR017592">
    <property type="entry name" value="Pilus_assmbl_Flp-typ_CpaB"/>
</dbReference>
<dbReference type="Pfam" id="PF16976">
    <property type="entry name" value="RcpC"/>
    <property type="match status" value="1"/>
</dbReference>
<dbReference type="RefSeq" id="WP_146457584.1">
    <property type="nucleotide sequence ID" value="NZ_SJPW01000003.1"/>
</dbReference>
<feature type="region of interest" description="Disordered" evidence="1">
    <location>
        <begin position="300"/>
        <end position="358"/>
    </location>
</feature>
<feature type="signal peptide" evidence="2">
    <location>
        <begin position="1"/>
        <end position="21"/>
    </location>
</feature>
<feature type="compositionally biased region" description="Polar residues" evidence="1">
    <location>
        <begin position="337"/>
        <end position="349"/>
    </location>
</feature>
<evidence type="ECO:0000313" key="4">
    <source>
        <dbReference type="EMBL" id="TWU56482.1"/>
    </source>
</evidence>
<comment type="caution">
    <text evidence="4">The sequence shown here is derived from an EMBL/GenBank/DDBJ whole genome shotgun (WGS) entry which is preliminary data.</text>
</comment>
<dbReference type="AlphaFoldDB" id="A0A5C6F670"/>
<keyword evidence="5" id="KW-1185">Reference proteome</keyword>
<dbReference type="SMART" id="SM00858">
    <property type="entry name" value="SAF"/>
    <property type="match status" value="1"/>
</dbReference>
<protein>
    <submittedName>
        <fullName evidence="4">SAF domain protein</fullName>
    </submittedName>
</protein>
<organism evidence="4 5">
    <name type="scientific">Rubripirellula tenax</name>
    <dbReference type="NCBI Taxonomy" id="2528015"/>
    <lineage>
        <taxon>Bacteria</taxon>
        <taxon>Pseudomonadati</taxon>
        <taxon>Planctomycetota</taxon>
        <taxon>Planctomycetia</taxon>
        <taxon>Pirellulales</taxon>
        <taxon>Pirellulaceae</taxon>
        <taxon>Rubripirellula</taxon>
    </lineage>
</organism>